<evidence type="ECO:0000256" key="1">
    <source>
        <dbReference type="SAM" id="MobiDB-lite"/>
    </source>
</evidence>
<feature type="region of interest" description="Disordered" evidence="1">
    <location>
        <begin position="1"/>
        <end position="20"/>
    </location>
</feature>
<comment type="caution">
    <text evidence="2">The sequence shown here is derived from an EMBL/GenBank/DDBJ whole genome shotgun (WGS) entry which is preliminary data.</text>
</comment>
<feature type="non-terminal residue" evidence="2">
    <location>
        <position position="56"/>
    </location>
</feature>
<evidence type="ECO:0000313" key="2">
    <source>
        <dbReference type="EMBL" id="MBB5404662.1"/>
    </source>
</evidence>
<evidence type="ECO:0000313" key="3">
    <source>
        <dbReference type="Proteomes" id="UP000592820"/>
    </source>
</evidence>
<dbReference type="EMBL" id="JACHDE010000021">
    <property type="protein sequence ID" value="MBB5404662.1"/>
    <property type="molecule type" value="Genomic_DNA"/>
</dbReference>
<gene>
    <name evidence="2" type="ORF">HDG41_006758</name>
</gene>
<organism evidence="2 3">
    <name type="scientific">Paraburkholderia youngii</name>
    <dbReference type="NCBI Taxonomy" id="2782701"/>
    <lineage>
        <taxon>Bacteria</taxon>
        <taxon>Pseudomonadati</taxon>
        <taxon>Pseudomonadota</taxon>
        <taxon>Betaproteobacteria</taxon>
        <taxon>Burkholderiales</taxon>
        <taxon>Burkholderiaceae</taxon>
        <taxon>Paraburkholderia</taxon>
    </lineage>
</organism>
<sequence length="56" mass="6105">MSEGRLLARESPQPDLEACAAPHSDLAPLSQQVKLALLSQRIQFALLPQQIQVALL</sequence>
<reference evidence="2 3" key="1">
    <citation type="submission" date="2020-08" db="EMBL/GenBank/DDBJ databases">
        <title>Genomic Encyclopedia of Type Strains, Phase IV (KMG-V): Genome sequencing to study the core and pangenomes of soil and plant-associated prokaryotes.</title>
        <authorList>
            <person name="Whitman W."/>
        </authorList>
    </citation>
    <scope>NUCLEOTIDE SEQUENCE [LARGE SCALE GENOMIC DNA]</scope>
    <source>
        <strain evidence="2 3">JPY162</strain>
    </source>
</reference>
<dbReference type="Proteomes" id="UP000592820">
    <property type="component" value="Unassembled WGS sequence"/>
</dbReference>
<proteinExistence type="predicted"/>
<accession>A0A7W8LCT4</accession>
<name>A0A7W8LCT4_9BURK</name>
<protein>
    <submittedName>
        <fullName evidence="2">Uncharacterized protein</fullName>
    </submittedName>
</protein>
<dbReference type="AlphaFoldDB" id="A0A7W8LCT4"/>